<name>A0ABV5GRX1_9FLAO</name>
<evidence type="ECO:0000259" key="3">
    <source>
        <dbReference type="Pfam" id="PF18962"/>
    </source>
</evidence>
<dbReference type="Gene3D" id="2.60.120.260">
    <property type="entry name" value="Galactose-binding domain-like"/>
    <property type="match status" value="1"/>
</dbReference>
<feature type="domain" description="Secretion system C-terminal sorting" evidence="3">
    <location>
        <begin position="468"/>
        <end position="532"/>
    </location>
</feature>
<dbReference type="Pfam" id="PF18962">
    <property type="entry name" value="Por_Secre_tail"/>
    <property type="match status" value="1"/>
</dbReference>
<dbReference type="NCBIfam" id="TIGR04183">
    <property type="entry name" value="Por_Secre_tail"/>
    <property type="match status" value="1"/>
</dbReference>
<proteinExistence type="predicted"/>
<sequence>MKKLVITSLLFVGLFSNAQSYQLINGGFEDIYGTQTTTVPNYEGFKQNNLGPSWYTITGSPRSEPSGFSQVNAPTGNRFAHAYHKITHTGKWNREGQTFFMYYPMKQGATYTVSFKMRTKGAFDHLYIMATNDAQPNHNISLSSSQKMDQNLNNSVNTIFPYTDIQVVKNITSPSTNTWSTVTFTFVPTKNYTQLVFAPYIDIPTSNLTMRNMDLFLDDVTIESNGNPSLVGPSNVGMALNGLSADTNIGIFTCSGEPVILDATGTVDTYLPFNYFIEIHKRDANGNTSQWVNNWFSGLPSDAPINLSQVYNTLGGHNFTAPEGTTVEYRVKLAINSGVSNGWLEKTMRIIVKGGPSFNFGVNMINQLGQTTTRKVKGLPAGSYTYKWYEGTTTTGTVISTANQIGIVKSQNGVYPYTVVVTDINTGCSTTKTTNVIYQNTVILDPKDDLGFGKTEANNLEGKDSFVIYPNPASSVLNIQSKNNFDTVVIYNLQGKKVITSKDRSITISALNDGVYFIKIYKDGEMISSNKFVKQ</sequence>
<feature type="chain" id="PRO_5046987592" evidence="2">
    <location>
        <begin position="19"/>
        <end position="535"/>
    </location>
</feature>
<feature type="signal peptide" evidence="2">
    <location>
        <begin position="1"/>
        <end position="18"/>
    </location>
</feature>
<dbReference type="RefSeq" id="WP_236456230.1">
    <property type="nucleotide sequence ID" value="NZ_CBCSGE010000003.1"/>
</dbReference>
<dbReference type="InterPro" id="IPR026444">
    <property type="entry name" value="Secre_tail"/>
</dbReference>
<keyword evidence="1 2" id="KW-0732">Signal</keyword>
<gene>
    <name evidence="4" type="ORF">ACFFVF_16615</name>
</gene>
<evidence type="ECO:0000313" key="4">
    <source>
        <dbReference type="EMBL" id="MFB9098143.1"/>
    </source>
</evidence>
<accession>A0ABV5GRX1</accession>
<evidence type="ECO:0000313" key="5">
    <source>
        <dbReference type="Proteomes" id="UP001589607"/>
    </source>
</evidence>
<dbReference type="Proteomes" id="UP001589607">
    <property type="component" value="Unassembled WGS sequence"/>
</dbReference>
<evidence type="ECO:0000256" key="1">
    <source>
        <dbReference type="ARBA" id="ARBA00022729"/>
    </source>
</evidence>
<comment type="caution">
    <text evidence="4">The sequence shown here is derived from an EMBL/GenBank/DDBJ whole genome shotgun (WGS) entry which is preliminary data.</text>
</comment>
<organism evidence="4 5">
    <name type="scientific">Flavobacterium jumunjinense</name>
    <dbReference type="NCBI Taxonomy" id="998845"/>
    <lineage>
        <taxon>Bacteria</taxon>
        <taxon>Pseudomonadati</taxon>
        <taxon>Bacteroidota</taxon>
        <taxon>Flavobacteriia</taxon>
        <taxon>Flavobacteriales</taxon>
        <taxon>Flavobacteriaceae</taxon>
        <taxon>Flavobacterium</taxon>
    </lineage>
</organism>
<reference evidence="4 5" key="1">
    <citation type="submission" date="2024-09" db="EMBL/GenBank/DDBJ databases">
        <authorList>
            <person name="Sun Q."/>
            <person name="Mori K."/>
        </authorList>
    </citation>
    <scope>NUCLEOTIDE SEQUENCE [LARGE SCALE GENOMIC DNA]</scope>
    <source>
        <strain evidence="4 5">CECT 7955</strain>
    </source>
</reference>
<keyword evidence="5" id="KW-1185">Reference proteome</keyword>
<evidence type="ECO:0000256" key="2">
    <source>
        <dbReference type="SAM" id="SignalP"/>
    </source>
</evidence>
<protein>
    <submittedName>
        <fullName evidence="4">T9SS type A sorting domain-containing protein</fullName>
    </submittedName>
</protein>
<dbReference type="EMBL" id="JBHMEY010000067">
    <property type="protein sequence ID" value="MFB9098143.1"/>
    <property type="molecule type" value="Genomic_DNA"/>
</dbReference>